<dbReference type="EMBL" id="SNXZ01000011">
    <property type="protein sequence ID" value="TDP89957.1"/>
    <property type="molecule type" value="Genomic_DNA"/>
</dbReference>
<dbReference type="GO" id="GO:0005524">
    <property type="term" value="F:ATP binding"/>
    <property type="evidence" value="ECO:0007669"/>
    <property type="project" value="UniProtKB-KW"/>
</dbReference>
<reference evidence="6 7" key="1">
    <citation type="submission" date="2019-03" db="EMBL/GenBank/DDBJ databases">
        <title>Genomic Encyclopedia of Type Strains, Phase IV (KMG-IV): sequencing the most valuable type-strain genomes for metagenomic binning, comparative biology and taxonomic classification.</title>
        <authorList>
            <person name="Goeker M."/>
        </authorList>
    </citation>
    <scope>NUCLEOTIDE SEQUENCE [LARGE SCALE GENOMIC DNA]</scope>
    <source>
        <strain evidence="6 7">DSM 45361</strain>
    </source>
</reference>
<evidence type="ECO:0000256" key="5">
    <source>
        <dbReference type="HAMAP-Rule" id="MF_01609"/>
    </source>
</evidence>
<organism evidence="6 7">
    <name type="scientific">Labedaea rhizosphaerae</name>
    <dbReference type="NCBI Taxonomy" id="598644"/>
    <lineage>
        <taxon>Bacteria</taxon>
        <taxon>Bacillati</taxon>
        <taxon>Actinomycetota</taxon>
        <taxon>Actinomycetes</taxon>
        <taxon>Pseudonocardiales</taxon>
        <taxon>Pseudonocardiaceae</taxon>
        <taxon>Labedaea</taxon>
    </lineage>
</organism>
<proteinExistence type="inferred from homology"/>
<evidence type="ECO:0000256" key="1">
    <source>
        <dbReference type="ARBA" id="ARBA00022598"/>
    </source>
</evidence>
<dbReference type="InterPro" id="IPR050141">
    <property type="entry name" value="GCL_type2/YbdK_subfam"/>
</dbReference>
<dbReference type="Proteomes" id="UP000295444">
    <property type="component" value="Unassembled WGS sequence"/>
</dbReference>
<evidence type="ECO:0000256" key="3">
    <source>
        <dbReference type="ARBA" id="ARBA00022840"/>
    </source>
</evidence>
<keyword evidence="3 5" id="KW-0067">ATP-binding</keyword>
<dbReference type="InterPro" id="IPR014746">
    <property type="entry name" value="Gln_synth/guanido_kin_cat_dom"/>
</dbReference>
<dbReference type="OrthoDB" id="9803842at2"/>
<dbReference type="SUPFAM" id="SSF55931">
    <property type="entry name" value="Glutamine synthetase/guanido kinase"/>
    <property type="match status" value="1"/>
</dbReference>
<evidence type="ECO:0000256" key="4">
    <source>
        <dbReference type="ARBA" id="ARBA00048819"/>
    </source>
</evidence>
<sequence length="353" mass="38956">MATFGVEEEFILVDDAGLLVEEASETLSDAPTGDADLKAELWRSQVESATEVCSTAAQVETELTDLRRKLAAGAEGRGLRLVAVGTTVHPQPGAMRVAPSARYQRMTRHFGRLVYGGVTSGCHVHVGVADPEDRIQVVNQLRPWLPVLLALSANSPFHGGQDTGYASTRYLLWRRWPTAGPPPHLRSAEDYEHVVSGMIRSEAAMDRKMIYWDVRPSEHQDTVEVRVHDVPSTVAESTLLAILVRGLVHAALESPQRMEPLPHHVLEGEIWRAARDGWHTAALDPETGDRTPVPELLRGLVGRLSDDDDRAYAKDVLAWIETDGNGAERQHAEYRRRESLNDVVDILAAQTTP</sequence>
<dbReference type="GO" id="GO:0004357">
    <property type="term" value="F:glutamate-cysteine ligase activity"/>
    <property type="evidence" value="ECO:0007669"/>
    <property type="project" value="UniProtKB-EC"/>
</dbReference>
<dbReference type="AlphaFoldDB" id="A0A4R6RUD1"/>
<comment type="caution">
    <text evidence="6">The sequence shown here is derived from an EMBL/GenBank/DDBJ whole genome shotgun (WGS) entry which is preliminary data.</text>
</comment>
<dbReference type="PANTHER" id="PTHR36510">
    <property type="entry name" value="GLUTAMATE--CYSTEINE LIGASE 2-RELATED"/>
    <property type="match status" value="1"/>
</dbReference>
<dbReference type="Gene3D" id="3.30.590.20">
    <property type="match status" value="1"/>
</dbReference>
<protein>
    <recommendedName>
        <fullName evidence="5">Putative glutamate--cysteine ligase 2</fullName>
        <ecNumber evidence="5">6.3.2.2</ecNumber>
    </recommendedName>
    <alternativeName>
        <fullName evidence="5">Gamma-glutamylcysteine synthetase 2</fullName>
        <shortName evidence="5">GCS 2</shortName>
        <shortName evidence="5">Gamma-GCS 2</shortName>
    </alternativeName>
</protein>
<comment type="function">
    <text evidence="5">ATP-dependent carboxylate-amine ligase which exhibits weak glutamate--cysteine ligase activity.</text>
</comment>
<dbReference type="InterPro" id="IPR006336">
    <property type="entry name" value="GCS2"/>
</dbReference>
<accession>A0A4R6RUD1</accession>
<evidence type="ECO:0000313" key="7">
    <source>
        <dbReference type="Proteomes" id="UP000295444"/>
    </source>
</evidence>
<keyword evidence="2 5" id="KW-0547">Nucleotide-binding</keyword>
<keyword evidence="7" id="KW-1185">Reference proteome</keyword>
<dbReference type="Pfam" id="PF04107">
    <property type="entry name" value="GCS2"/>
    <property type="match status" value="1"/>
</dbReference>
<keyword evidence="1 5" id="KW-0436">Ligase</keyword>
<dbReference type="NCBIfam" id="TIGR02050">
    <property type="entry name" value="gshA_cyan_rel"/>
    <property type="match status" value="1"/>
</dbReference>
<dbReference type="PANTHER" id="PTHR36510:SF1">
    <property type="entry name" value="GLUTAMATE--CYSTEINE LIGASE 2-RELATED"/>
    <property type="match status" value="1"/>
</dbReference>
<dbReference type="NCBIfam" id="NF010041">
    <property type="entry name" value="PRK13517.1-1"/>
    <property type="match status" value="1"/>
</dbReference>
<comment type="similarity">
    <text evidence="5">Belongs to the glutamate--cysteine ligase type 2 family. YbdK subfamily.</text>
</comment>
<name>A0A4R6RUD1_LABRH</name>
<dbReference type="HAMAP" id="MF_01609">
    <property type="entry name" value="Glu_cys_ligase_2"/>
    <property type="match status" value="1"/>
</dbReference>
<dbReference type="InterPro" id="IPR011793">
    <property type="entry name" value="YbdK"/>
</dbReference>
<evidence type="ECO:0000313" key="6">
    <source>
        <dbReference type="EMBL" id="TDP89957.1"/>
    </source>
</evidence>
<dbReference type="GO" id="GO:0042398">
    <property type="term" value="P:modified amino acid biosynthetic process"/>
    <property type="evidence" value="ECO:0007669"/>
    <property type="project" value="InterPro"/>
</dbReference>
<comment type="catalytic activity">
    <reaction evidence="4 5">
        <text>L-cysteine + L-glutamate + ATP = gamma-L-glutamyl-L-cysteine + ADP + phosphate + H(+)</text>
        <dbReference type="Rhea" id="RHEA:13285"/>
        <dbReference type="ChEBI" id="CHEBI:15378"/>
        <dbReference type="ChEBI" id="CHEBI:29985"/>
        <dbReference type="ChEBI" id="CHEBI:30616"/>
        <dbReference type="ChEBI" id="CHEBI:35235"/>
        <dbReference type="ChEBI" id="CHEBI:43474"/>
        <dbReference type="ChEBI" id="CHEBI:58173"/>
        <dbReference type="ChEBI" id="CHEBI:456216"/>
        <dbReference type="EC" id="6.3.2.2"/>
    </reaction>
</comment>
<dbReference type="RefSeq" id="WP_133854233.1">
    <property type="nucleotide sequence ID" value="NZ_SNXZ01000011.1"/>
</dbReference>
<evidence type="ECO:0000256" key="2">
    <source>
        <dbReference type="ARBA" id="ARBA00022741"/>
    </source>
</evidence>
<gene>
    <name evidence="6" type="ORF">EV186_11183</name>
</gene>
<dbReference type="EC" id="6.3.2.2" evidence="5"/>